<keyword evidence="3" id="KW-1185">Reference proteome</keyword>
<accession>A0ABS9DZV3</accession>
<comment type="caution">
    <text evidence="2">The sequence shown here is derived from an EMBL/GenBank/DDBJ whole genome shotgun (WGS) entry which is preliminary data.</text>
</comment>
<dbReference type="RefSeq" id="WP_235705588.1">
    <property type="nucleotide sequence ID" value="NZ_JAKGBZ010000045.1"/>
</dbReference>
<evidence type="ECO:0000313" key="2">
    <source>
        <dbReference type="EMBL" id="MCF3948277.1"/>
    </source>
</evidence>
<feature type="compositionally biased region" description="Basic and acidic residues" evidence="1">
    <location>
        <begin position="1"/>
        <end position="10"/>
    </location>
</feature>
<organism evidence="2 3">
    <name type="scientific">Acidiphilium iwatense</name>
    <dbReference type="NCBI Taxonomy" id="768198"/>
    <lineage>
        <taxon>Bacteria</taxon>
        <taxon>Pseudomonadati</taxon>
        <taxon>Pseudomonadota</taxon>
        <taxon>Alphaproteobacteria</taxon>
        <taxon>Acetobacterales</taxon>
        <taxon>Acidocellaceae</taxon>
        <taxon>Acidiphilium</taxon>
    </lineage>
</organism>
<gene>
    <name evidence="2" type="ORF">L2A60_16505</name>
</gene>
<protein>
    <submittedName>
        <fullName evidence="2">Uncharacterized protein</fullName>
    </submittedName>
</protein>
<proteinExistence type="predicted"/>
<feature type="region of interest" description="Disordered" evidence="1">
    <location>
        <begin position="1"/>
        <end position="29"/>
    </location>
</feature>
<feature type="non-terminal residue" evidence="2">
    <location>
        <position position="1"/>
    </location>
</feature>
<dbReference type="Proteomes" id="UP001521209">
    <property type="component" value="Unassembled WGS sequence"/>
</dbReference>
<reference evidence="2 3" key="1">
    <citation type="submission" date="2022-01" db="EMBL/GenBank/DDBJ databases">
        <authorList>
            <person name="Won M."/>
            <person name="Kim S.-J."/>
            <person name="Kwon S.-W."/>
        </authorList>
    </citation>
    <scope>NUCLEOTIDE SEQUENCE [LARGE SCALE GENOMIC DNA]</scope>
    <source>
        <strain evidence="2 3">KCTC 23505</strain>
    </source>
</reference>
<dbReference type="EMBL" id="JAKGBZ010000045">
    <property type="protein sequence ID" value="MCF3948277.1"/>
    <property type="molecule type" value="Genomic_DNA"/>
</dbReference>
<name>A0ABS9DZV3_9PROT</name>
<evidence type="ECO:0000313" key="3">
    <source>
        <dbReference type="Proteomes" id="UP001521209"/>
    </source>
</evidence>
<sequence>ARESQLESRRKPNVWTHHSNIKPRYPKPPNAFKQFQSENFGLDMTESGFYDSMAGAREEFAMSPRIRAASLR</sequence>
<evidence type="ECO:0000256" key="1">
    <source>
        <dbReference type="SAM" id="MobiDB-lite"/>
    </source>
</evidence>